<keyword evidence="2" id="KW-1185">Reference proteome</keyword>
<sequence>MGNKGEKTKEKIRQAAYQLFAQKGFKEVTMTDICEKTGLSRGGLYRYYSGTGQIFSEILSEEYVIADRIEKQESAKIILEDMLEAIRREIMDKELSLSLAIYEYANLGNEEFFTNINDRAKKRWISLLHYGIETREFKDVDTEQISDLILYYYQGLRMWSRVISFEEQVAEHYVKIIKQLLLEE</sequence>
<accession>A0AC61RRJ3</accession>
<dbReference type="EMBL" id="SRYA01000053">
    <property type="protein sequence ID" value="TGY91582.1"/>
    <property type="molecule type" value="Genomic_DNA"/>
</dbReference>
<protein>
    <submittedName>
        <fullName evidence="1">TetR/AcrR family transcriptional regulator</fullName>
    </submittedName>
</protein>
<proteinExistence type="predicted"/>
<comment type="caution">
    <text evidence="1">The sequence shown here is derived from an EMBL/GenBank/DDBJ whole genome shotgun (WGS) entry which is preliminary data.</text>
</comment>
<organism evidence="1 2">
    <name type="scientific">Petralouisia muris</name>
    <dbReference type="NCBI Taxonomy" id="3032872"/>
    <lineage>
        <taxon>Bacteria</taxon>
        <taxon>Bacillati</taxon>
        <taxon>Bacillota</taxon>
        <taxon>Clostridia</taxon>
        <taxon>Lachnospirales</taxon>
        <taxon>Lachnospiraceae</taxon>
        <taxon>Petralouisia</taxon>
    </lineage>
</organism>
<reference evidence="1" key="1">
    <citation type="submission" date="2019-04" db="EMBL/GenBank/DDBJ databases">
        <title>Microbes associate with the intestines of laboratory mice.</title>
        <authorList>
            <person name="Navarre W."/>
            <person name="Wong E."/>
            <person name="Huang K."/>
            <person name="Tropini C."/>
            <person name="Ng K."/>
            <person name="Yu B."/>
        </authorList>
    </citation>
    <scope>NUCLEOTIDE SEQUENCE</scope>
    <source>
        <strain evidence="1">NM01_1-7b</strain>
    </source>
</reference>
<evidence type="ECO:0000313" key="2">
    <source>
        <dbReference type="Proteomes" id="UP000304953"/>
    </source>
</evidence>
<name>A0AC61RRJ3_9FIRM</name>
<dbReference type="Proteomes" id="UP000304953">
    <property type="component" value="Unassembled WGS sequence"/>
</dbReference>
<evidence type="ECO:0000313" key="1">
    <source>
        <dbReference type="EMBL" id="TGY91582.1"/>
    </source>
</evidence>
<gene>
    <name evidence="1" type="ORF">E5329_20495</name>
</gene>